<evidence type="ECO:0000256" key="1">
    <source>
        <dbReference type="SAM" id="Phobius"/>
    </source>
</evidence>
<keyword evidence="1" id="KW-1133">Transmembrane helix</keyword>
<name>A0A286UAT3_9AGAM</name>
<sequence length="174" mass="19105">MVIFGPGENMFICNGGTIPPIYDKIWIAKLINEGIMFILALRKGIINMREYNGRWSGSKLTALLVKDSALYFLVVCAFCLLSQLVWAIAGSRYIEVPVGISLTVGSIMSQHLLINIRKHASKKMGSVIDESWVTETTFEIGGTQLYANNTTLGTDGGVYDRSFGGFNPRTTTSV</sequence>
<evidence type="ECO:0000313" key="2">
    <source>
        <dbReference type="EMBL" id="PAV16680.1"/>
    </source>
</evidence>
<evidence type="ECO:0000313" key="3">
    <source>
        <dbReference type="Proteomes" id="UP000217199"/>
    </source>
</evidence>
<keyword evidence="1" id="KW-0812">Transmembrane</keyword>
<feature type="transmembrane region" description="Helical" evidence="1">
    <location>
        <begin position="94"/>
        <end position="114"/>
    </location>
</feature>
<reference evidence="2 3" key="1">
    <citation type="journal article" date="2017" name="Mol. Ecol.">
        <title>Comparative and population genomic landscape of Phellinus noxius: A hypervariable fungus causing root rot in trees.</title>
        <authorList>
            <person name="Chung C.L."/>
            <person name="Lee T.J."/>
            <person name="Akiba M."/>
            <person name="Lee H.H."/>
            <person name="Kuo T.H."/>
            <person name="Liu D."/>
            <person name="Ke H.M."/>
            <person name="Yokoi T."/>
            <person name="Roa M.B."/>
            <person name="Lu M.J."/>
            <person name="Chang Y.Y."/>
            <person name="Ann P.J."/>
            <person name="Tsai J.N."/>
            <person name="Chen C.Y."/>
            <person name="Tzean S.S."/>
            <person name="Ota Y."/>
            <person name="Hattori T."/>
            <person name="Sahashi N."/>
            <person name="Liou R.F."/>
            <person name="Kikuchi T."/>
            <person name="Tsai I.J."/>
        </authorList>
    </citation>
    <scope>NUCLEOTIDE SEQUENCE [LARGE SCALE GENOMIC DNA]</scope>
    <source>
        <strain evidence="2 3">FFPRI411160</strain>
    </source>
</reference>
<dbReference type="STRING" id="2282107.A0A286UAT3"/>
<protein>
    <submittedName>
        <fullName evidence="2">Uncharacterized protein</fullName>
    </submittedName>
</protein>
<dbReference type="OrthoDB" id="3349377at2759"/>
<proteinExistence type="predicted"/>
<keyword evidence="1" id="KW-0472">Membrane</keyword>
<accession>A0A286UAT3</accession>
<comment type="caution">
    <text evidence="2">The sequence shown here is derived from an EMBL/GenBank/DDBJ whole genome shotgun (WGS) entry which is preliminary data.</text>
</comment>
<dbReference type="Proteomes" id="UP000217199">
    <property type="component" value="Unassembled WGS sequence"/>
</dbReference>
<dbReference type="EMBL" id="NBII01000008">
    <property type="protein sequence ID" value="PAV16680.1"/>
    <property type="molecule type" value="Genomic_DNA"/>
</dbReference>
<keyword evidence="3" id="KW-1185">Reference proteome</keyword>
<gene>
    <name evidence="2" type="ORF">PNOK_0830000</name>
</gene>
<feature type="transmembrane region" description="Helical" evidence="1">
    <location>
        <begin position="69"/>
        <end position="88"/>
    </location>
</feature>
<dbReference type="InParanoid" id="A0A286UAT3"/>
<organism evidence="2 3">
    <name type="scientific">Pyrrhoderma noxium</name>
    <dbReference type="NCBI Taxonomy" id="2282107"/>
    <lineage>
        <taxon>Eukaryota</taxon>
        <taxon>Fungi</taxon>
        <taxon>Dikarya</taxon>
        <taxon>Basidiomycota</taxon>
        <taxon>Agaricomycotina</taxon>
        <taxon>Agaricomycetes</taxon>
        <taxon>Hymenochaetales</taxon>
        <taxon>Hymenochaetaceae</taxon>
        <taxon>Pyrrhoderma</taxon>
    </lineage>
</organism>
<dbReference type="AlphaFoldDB" id="A0A286UAT3"/>